<proteinExistence type="predicted"/>
<feature type="transmembrane region" description="Helical" evidence="2">
    <location>
        <begin position="104"/>
        <end position="125"/>
    </location>
</feature>
<protein>
    <submittedName>
        <fullName evidence="3">Uncharacterized protein</fullName>
    </submittedName>
</protein>
<keyword evidence="2" id="KW-0472">Membrane</keyword>
<accession>A0AAD7NXE0</accession>
<evidence type="ECO:0000313" key="3">
    <source>
        <dbReference type="EMBL" id="KAJ7779162.1"/>
    </source>
</evidence>
<evidence type="ECO:0000256" key="2">
    <source>
        <dbReference type="SAM" id="Phobius"/>
    </source>
</evidence>
<evidence type="ECO:0000256" key="1">
    <source>
        <dbReference type="SAM" id="MobiDB-lite"/>
    </source>
</evidence>
<keyword evidence="4" id="KW-1185">Reference proteome</keyword>
<name>A0AAD7NXE0_9AGAR</name>
<organism evidence="3 4">
    <name type="scientific">Mycena metata</name>
    <dbReference type="NCBI Taxonomy" id="1033252"/>
    <lineage>
        <taxon>Eukaryota</taxon>
        <taxon>Fungi</taxon>
        <taxon>Dikarya</taxon>
        <taxon>Basidiomycota</taxon>
        <taxon>Agaricomycotina</taxon>
        <taxon>Agaricomycetes</taxon>
        <taxon>Agaricomycetidae</taxon>
        <taxon>Agaricales</taxon>
        <taxon>Marasmiineae</taxon>
        <taxon>Mycenaceae</taxon>
        <taxon>Mycena</taxon>
    </lineage>
</organism>
<keyword evidence="2" id="KW-0812">Transmembrane</keyword>
<feature type="transmembrane region" description="Helical" evidence="2">
    <location>
        <begin position="12"/>
        <end position="34"/>
    </location>
</feature>
<feature type="transmembrane region" description="Helical" evidence="2">
    <location>
        <begin position="60"/>
        <end position="84"/>
    </location>
</feature>
<feature type="region of interest" description="Disordered" evidence="1">
    <location>
        <begin position="194"/>
        <end position="219"/>
    </location>
</feature>
<comment type="caution">
    <text evidence="3">The sequence shown here is derived from an EMBL/GenBank/DDBJ whole genome shotgun (WGS) entry which is preliminary data.</text>
</comment>
<evidence type="ECO:0000313" key="4">
    <source>
        <dbReference type="Proteomes" id="UP001215598"/>
    </source>
</evidence>
<dbReference type="EMBL" id="JARKIB010000006">
    <property type="protein sequence ID" value="KAJ7779162.1"/>
    <property type="molecule type" value="Genomic_DNA"/>
</dbReference>
<gene>
    <name evidence="3" type="ORF">B0H16DRAFT_1878730</name>
</gene>
<dbReference type="AlphaFoldDB" id="A0AAD7NXE0"/>
<dbReference type="Proteomes" id="UP001215598">
    <property type="component" value="Unassembled WGS sequence"/>
</dbReference>
<sequence length="219" mass="23459">MNDAIPLKFPRLISLFLAWAWSLISLAVGINAFVKSNRDKSRILSEVSSLATISINTNDIFQAGVVVTVISAVIMVLCIIYIGLLVVDANARSGISTRTLPLQYFSLGFFAIWLFATEIPVSLFVSTRSAKVSAAIDGLSLPNNVIKGIERALGTKIAYKDFSYLKLIAILPWFAFLFTVCAAVVSFLASSRAGSGNASNPESKAGLVPSEPKPEATPV</sequence>
<keyword evidence="2" id="KW-1133">Transmembrane helix</keyword>
<reference evidence="3" key="1">
    <citation type="submission" date="2023-03" db="EMBL/GenBank/DDBJ databases">
        <title>Massive genome expansion in bonnet fungi (Mycena s.s.) driven by repeated elements and novel gene families across ecological guilds.</title>
        <authorList>
            <consortium name="Lawrence Berkeley National Laboratory"/>
            <person name="Harder C.B."/>
            <person name="Miyauchi S."/>
            <person name="Viragh M."/>
            <person name="Kuo A."/>
            <person name="Thoen E."/>
            <person name="Andreopoulos B."/>
            <person name="Lu D."/>
            <person name="Skrede I."/>
            <person name="Drula E."/>
            <person name="Henrissat B."/>
            <person name="Morin E."/>
            <person name="Kohler A."/>
            <person name="Barry K."/>
            <person name="LaButti K."/>
            <person name="Morin E."/>
            <person name="Salamov A."/>
            <person name="Lipzen A."/>
            <person name="Mereny Z."/>
            <person name="Hegedus B."/>
            <person name="Baldrian P."/>
            <person name="Stursova M."/>
            <person name="Weitz H."/>
            <person name="Taylor A."/>
            <person name="Grigoriev I.V."/>
            <person name="Nagy L.G."/>
            <person name="Martin F."/>
            <person name="Kauserud H."/>
        </authorList>
    </citation>
    <scope>NUCLEOTIDE SEQUENCE</scope>
    <source>
        <strain evidence="3">CBHHK182m</strain>
    </source>
</reference>
<feature type="transmembrane region" description="Helical" evidence="2">
    <location>
        <begin position="164"/>
        <end position="189"/>
    </location>
</feature>